<dbReference type="Pfam" id="PF18962">
    <property type="entry name" value="Por_Secre_tail"/>
    <property type="match status" value="1"/>
</dbReference>
<keyword evidence="5" id="KW-1185">Reference proteome</keyword>
<reference evidence="4 5" key="1">
    <citation type="submission" date="2018-06" db="EMBL/GenBank/DDBJ databases">
        <title>Mucibacter soli gen. nov., sp. nov., a new member of the family Chitinophagaceae producing mucin.</title>
        <authorList>
            <person name="Kim M.-K."/>
            <person name="Park S."/>
            <person name="Kim T.-S."/>
            <person name="Joung Y."/>
            <person name="Han J.-H."/>
            <person name="Kim S.B."/>
        </authorList>
    </citation>
    <scope>NUCLEOTIDE SEQUENCE [LARGE SCALE GENOMIC DNA]</scope>
    <source>
        <strain evidence="4 5">R1-15</strain>
    </source>
</reference>
<dbReference type="SUPFAM" id="SSF63829">
    <property type="entry name" value="Calcium-dependent phosphotriesterase"/>
    <property type="match status" value="1"/>
</dbReference>
<dbReference type="Pfam" id="PF13449">
    <property type="entry name" value="Phytase-like"/>
    <property type="match status" value="1"/>
</dbReference>
<dbReference type="Proteomes" id="UP000248745">
    <property type="component" value="Unassembled WGS sequence"/>
</dbReference>
<protein>
    <recommendedName>
        <fullName evidence="6">Secretion system C-terminal sorting domain-containing protein</fullName>
    </recommendedName>
</protein>
<dbReference type="InterPro" id="IPR026444">
    <property type="entry name" value="Secre_tail"/>
</dbReference>
<name>A0A2W2BF37_9BACT</name>
<dbReference type="PANTHER" id="PTHR37957:SF1">
    <property type="entry name" value="PHYTASE-LIKE DOMAIN-CONTAINING PROTEIN"/>
    <property type="match status" value="1"/>
</dbReference>
<evidence type="ECO:0008006" key="6">
    <source>
        <dbReference type="Google" id="ProtNLM"/>
    </source>
</evidence>
<dbReference type="RefSeq" id="WP_110999688.1">
    <property type="nucleotide sequence ID" value="NZ_QKTW01000019.1"/>
</dbReference>
<proteinExistence type="predicted"/>
<dbReference type="PANTHER" id="PTHR37957">
    <property type="entry name" value="BLR7070 PROTEIN"/>
    <property type="match status" value="1"/>
</dbReference>
<dbReference type="NCBIfam" id="TIGR04183">
    <property type="entry name" value="Por_Secre_tail"/>
    <property type="match status" value="1"/>
</dbReference>
<evidence type="ECO:0000256" key="1">
    <source>
        <dbReference type="SAM" id="SignalP"/>
    </source>
</evidence>
<feature type="chain" id="PRO_5015924167" description="Secretion system C-terminal sorting domain-containing protein" evidence="1">
    <location>
        <begin position="20"/>
        <end position="517"/>
    </location>
</feature>
<dbReference type="OrthoDB" id="9803927at2"/>
<dbReference type="EMBL" id="QKTW01000019">
    <property type="protein sequence ID" value="PZF72176.1"/>
    <property type="molecule type" value="Genomic_DNA"/>
</dbReference>
<comment type="caution">
    <text evidence="4">The sequence shown here is derived from an EMBL/GenBank/DDBJ whole genome shotgun (WGS) entry which is preliminary data.</text>
</comment>
<feature type="signal peptide" evidence="1">
    <location>
        <begin position="1"/>
        <end position="19"/>
    </location>
</feature>
<dbReference type="InterPro" id="IPR027372">
    <property type="entry name" value="Phytase-like_dom"/>
</dbReference>
<dbReference type="AlphaFoldDB" id="A0A2W2BF37"/>
<evidence type="ECO:0000313" key="4">
    <source>
        <dbReference type="EMBL" id="PZF72176.1"/>
    </source>
</evidence>
<accession>A0A2W2BF37</accession>
<evidence type="ECO:0000313" key="5">
    <source>
        <dbReference type="Proteomes" id="UP000248745"/>
    </source>
</evidence>
<evidence type="ECO:0000259" key="2">
    <source>
        <dbReference type="Pfam" id="PF13449"/>
    </source>
</evidence>
<sequence length="517" mass="55867">MKKLYLALSALVAAFSANAQITLLQTYTNNTSAPVGSYQGITMREAGFSSLYYIPGTQLEFFTISDRGPNIDAGSANCATTGNEKIFPFPGYVPKMHRLKLMGDSIQILQTWNMRKPDSTNVSGLPNPVGFGSAGEVAWSDTSNNCPNMHTVGIDSLGLDPEGVVIGANNTFWVSEEYGTSVLQMSKNGVILNRHTPYGSGPNRIGIDTVLRNRTSNRGFEGLAITPNGKIYAFMQSTMDFPVSAKDTTRIMRILEINPTTNTTRMFVHLNPGTSNVGGDKIKPKDWKIGDASAINDSTFLIIEHGVKNANNQKRIYTLSLSGATPITQNWINGKTVEQYYDSTGLASVGITACKKTVFLDLMANGWNPAMDKPENLAIINDSTIAVGQDNDYGFVSADADGIIAATNLKSSIYVYRLSGTNKITNYVTPTNTITTPIPTAVTSVNAQPKSVTVYPNPLHQSETLHFSAPVTAVVFDITGRQMAAISNATELNTAHLSAGMYTIRTNDGNATRFVIY</sequence>
<organism evidence="4 5">
    <name type="scientific">Taibaiella soli</name>
    <dbReference type="NCBI Taxonomy" id="1649169"/>
    <lineage>
        <taxon>Bacteria</taxon>
        <taxon>Pseudomonadati</taxon>
        <taxon>Bacteroidota</taxon>
        <taxon>Chitinophagia</taxon>
        <taxon>Chitinophagales</taxon>
        <taxon>Chitinophagaceae</taxon>
        <taxon>Taibaiella</taxon>
    </lineage>
</organism>
<feature type="domain" description="Secretion system C-terminal sorting" evidence="3">
    <location>
        <begin position="454"/>
        <end position="512"/>
    </location>
</feature>
<evidence type="ECO:0000259" key="3">
    <source>
        <dbReference type="Pfam" id="PF18962"/>
    </source>
</evidence>
<keyword evidence="1" id="KW-0732">Signal</keyword>
<feature type="domain" description="Phytase-like" evidence="2">
    <location>
        <begin position="47"/>
        <end position="393"/>
    </location>
</feature>
<gene>
    <name evidence="4" type="ORF">DN068_14680</name>
</gene>